<dbReference type="InterPro" id="IPR000748">
    <property type="entry name" value="PsdUridine_synth_RsuA/RluB/E/F"/>
</dbReference>
<keyword evidence="3" id="KW-0413">Isomerase</keyword>
<dbReference type="InterPro" id="IPR020094">
    <property type="entry name" value="TruA/RsuA/RluB/E/F_N"/>
</dbReference>
<dbReference type="Pfam" id="PF00849">
    <property type="entry name" value="PseudoU_synth_2"/>
    <property type="match status" value="1"/>
</dbReference>
<sequence length="199" mass="23478">MCEKPNVNVNPNDKILIEKKLVKLKNKIRLWKIYKPPRIICTNKDPQKRKTIFDILPNDFPRVISVGRLDFMSEGLLLLTNNGDYARKLELPSSNVLRIYRLCLKGDITTNMIKQINRNISINGINYKKISAKIEKFQNPYTWVIFKLKEGKNREIRNICKFFKWNIIKLIRIQYGTIKLSKQKMGEIQEVKKLPTKLC</sequence>
<protein>
    <recommendedName>
        <fullName evidence="4">Pseudouridine synthase RsuA/RluA-like domain-containing protein</fullName>
    </recommendedName>
</protein>
<dbReference type="Gene3D" id="3.30.70.580">
    <property type="entry name" value="Pseudouridine synthase I, catalytic domain, N-terminal subdomain"/>
    <property type="match status" value="1"/>
</dbReference>
<keyword evidence="2" id="KW-0694">RNA-binding</keyword>
<evidence type="ECO:0000313" key="5">
    <source>
        <dbReference type="EMBL" id="SVA79590.1"/>
    </source>
</evidence>
<feature type="domain" description="Pseudouridine synthase RsuA/RluA-like" evidence="4">
    <location>
        <begin position="33"/>
        <end position="160"/>
    </location>
</feature>
<dbReference type="Gene3D" id="3.30.70.1560">
    <property type="entry name" value="Alpha-L RNA-binding motif"/>
    <property type="match status" value="1"/>
</dbReference>
<dbReference type="InterPro" id="IPR050343">
    <property type="entry name" value="RsuA_PseudoU_synthase"/>
</dbReference>
<dbReference type="PROSITE" id="PS01149">
    <property type="entry name" value="PSI_RSU"/>
    <property type="match status" value="1"/>
</dbReference>
<evidence type="ECO:0000256" key="2">
    <source>
        <dbReference type="ARBA" id="ARBA00022884"/>
    </source>
</evidence>
<accession>A0A381YRK3</accession>
<name>A0A381YRK3_9ZZZZ</name>
<dbReference type="InterPro" id="IPR042092">
    <property type="entry name" value="PsdUridine_s_RsuA/RluB/E/F_cat"/>
</dbReference>
<dbReference type="PANTHER" id="PTHR47683:SF3">
    <property type="entry name" value="RIBOSOMAL LARGE SUBUNIT PSEUDOURIDINE SYNTHASE B"/>
    <property type="match status" value="1"/>
</dbReference>
<evidence type="ECO:0000259" key="4">
    <source>
        <dbReference type="Pfam" id="PF00849"/>
    </source>
</evidence>
<proteinExistence type="inferred from homology"/>
<evidence type="ECO:0000256" key="1">
    <source>
        <dbReference type="ARBA" id="ARBA00008348"/>
    </source>
</evidence>
<evidence type="ECO:0000256" key="3">
    <source>
        <dbReference type="ARBA" id="ARBA00023235"/>
    </source>
</evidence>
<dbReference type="NCBIfam" id="TIGR00093">
    <property type="entry name" value="pseudouridine synthase"/>
    <property type="match status" value="1"/>
</dbReference>
<dbReference type="GO" id="GO:0006364">
    <property type="term" value="P:rRNA processing"/>
    <property type="evidence" value="ECO:0007669"/>
    <property type="project" value="UniProtKB-ARBA"/>
</dbReference>
<reference evidence="5" key="1">
    <citation type="submission" date="2018-05" db="EMBL/GenBank/DDBJ databases">
        <authorList>
            <person name="Lanie J.A."/>
            <person name="Ng W.-L."/>
            <person name="Kazmierczak K.M."/>
            <person name="Andrzejewski T.M."/>
            <person name="Davidsen T.M."/>
            <person name="Wayne K.J."/>
            <person name="Tettelin H."/>
            <person name="Glass J.I."/>
            <person name="Rusch D."/>
            <person name="Podicherti R."/>
            <person name="Tsui H.-C.T."/>
            <person name="Winkler M.E."/>
        </authorList>
    </citation>
    <scope>NUCLEOTIDE SEQUENCE</scope>
</reference>
<dbReference type="EMBL" id="UINC01018871">
    <property type="protein sequence ID" value="SVA79590.1"/>
    <property type="molecule type" value="Genomic_DNA"/>
</dbReference>
<dbReference type="GO" id="GO:0001522">
    <property type="term" value="P:pseudouridine synthesis"/>
    <property type="evidence" value="ECO:0007669"/>
    <property type="project" value="InterPro"/>
</dbReference>
<organism evidence="5">
    <name type="scientific">marine metagenome</name>
    <dbReference type="NCBI Taxonomy" id="408172"/>
    <lineage>
        <taxon>unclassified sequences</taxon>
        <taxon>metagenomes</taxon>
        <taxon>ecological metagenomes</taxon>
    </lineage>
</organism>
<dbReference type="AlphaFoldDB" id="A0A381YRK3"/>
<dbReference type="SUPFAM" id="SSF55120">
    <property type="entry name" value="Pseudouridine synthase"/>
    <property type="match status" value="1"/>
</dbReference>
<comment type="similarity">
    <text evidence="1">Belongs to the pseudouridine synthase RsuA family.</text>
</comment>
<dbReference type="GO" id="GO:0009982">
    <property type="term" value="F:pseudouridine synthase activity"/>
    <property type="evidence" value="ECO:0007669"/>
    <property type="project" value="InterPro"/>
</dbReference>
<dbReference type="InterPro" id="IPR006145">
    <property type="entry name" value="PsdUridine_synth_RsuA/RluA"/>
</dbReference>
<gene>
    <name evidence="5" type="ORF">METZ01_LOCUS132444</name>
</gene>
<dbReference type="PANTHER" id="PTHR47683">
    <property type="entry name" value="PSEUDOURIDINE SYNTHASE FAMILY PROTEIN-RELATED"/>
    <property type="match status" value="1"/>
</dbReference>
<dbReference type="InterPro" id="IPR020103">
    <property type="entry name" value="PsdUridine_synth_cat_dom_sf"/>
</dbReference>
<dbReference type="InterPro" id="IPR018496">
    <property type="entry name" value="PsdUridine_synth_RsuA/RluB_CS"/>
</dbReference>
<dbReference type="GO" id="GO:0003723">
    <property type="term" value="F:RNA binding"/>
    <property type="evidence" value="ECO:0007669"/>
    <property type="project" value="UniProtKB-KW"/>
</dbReference>